<dbReference type="PANTHER" id="PTHR44757:SF2">
    <property type="entry name" value="BIOFILM ARCHITECTURE MAINTENANCE PROTEIN MBAA"/>
    <property type="match status" value="1"/>
</dbReference>
<evidence type="ECO:0000313" key="8">
    <source>
        <dbReference type="Proteomes" id="UP000652763"/>
    </source>
</evidence>
<dbReference type="PROSITE" id="PS50885">
    <property type="entry name" value="HAMP"/>
    <property type="match status" value="1"/>
</dbReference>
<evidence type="ECO:0000256" key="2">
    <source>
        <dbReference type="ARBA" id="ARBA00022989"/>
    </source>
</evidence>
<keyword evidence="1" id="KW-0812">Transmembrane</keyword>
<feature type="domain" description="HAMP" evidence="5">
    <location>
        <begin position="9"/>
        <end position="58"/>
    </location>
</feature>
<protein>
    <submittedName>
        <fullName evidence="7">EAL domain-containing protein</fullName>
    </submittedName>
</protein>
<keyword evidence="3" id="KW-0175">Coiled coil</keyword>
<dbReference type="CDD" id="cd01948">
    <property type="entry name" value="EAL"/>
    <property type="match status" value="1"/>
</dbReference>
<reference evidence="7 8" key="1">
    <citation type="submission" date="2020-08" db="EMBL/GenBank/DDBJ databases">
        <title>A Genomic Blueprint of the Chicken Gut Microbiome.</title>
        <authorList>
            <person name="Gilroy R."/>
            <person name="Ravi A."/>
            <person name="Getino M."/>
            <person name="Pursley I."/>
            <person name="Horton D.L."/>
            <person name="Alikhan N.-F."/>
            <person name="Baker D."/>
            <person name="Gharbi K."/>
            <person name="Hall N."/>
            <person name="Watson M."/>
            <person name="Adriaenssens E.M."/>
            <person name="Foster-Nyarko E."/>
            <person name="Jarju S."/>
            <person name="Secka A."/>
            <person name="Antonio M."/>
            <person name="Oren A."/>
            <person name="Chaudhuri R."/>
            <person name="La Ragione R.M."/>
            <person name="Hildebrand F."/>
            <person name="Pallen M.J."/>
        </authorList>
    </citation>
    <scope>NUCLEOTIDE SEQUENCE [LARGE SCALE GENOMIC DNA]</scope>
    <source>
        <strain evidence="7 8">Sa2BUA2</strain>
    </source>
</reference>
<dbReference type="PROSITE" id="PS50883">
    <property type="entry name" value="EAL"/>
    <property type="match status" value="1"/>
</dbReference>
<dbReference type="SUPFAM" id="SSF141868">
    <property type="entry name" value="EAL domain-like"/>
    <property type="match status" value="1"/>
</dbReference>
<dbReference type="Gene3D" id="3.20.20.450">
    <property type="entry name" value="EAL domain"/>
    <property type="match status" value="1"/>
</dbReference>
<dbReference type="SMART" id="SM00267">
    <property type="entry name" value="GGDEF"/>
    <property type="match status" value="1"/>
</dbReference>
<evidence type="ECO:0000259" key="4">
    <source>
        <dbReference type="PROSITE" id="PS50883"/>
    </source>
</evidence>
<dbReference type="PROSITE" id="PS50887">
    <property type="entry name" value="GGDEF"/>
    <property type="match status" value="1"/>
</dbReference>
<dbReference type="Gene3D" id="3.30.70.270">
    <property type="match status" value="1"/>
</dbReference>
<comment type="caution">
    <text evidence="7">The sequence shown here is derived from an EMBL/GenBank/DDBJ whole genome shotgun (WGS) entry which is preliminary data.</text>
</comment>
<accession>A0ABR8YFR2</accession>
<feature type="coiled-coil region" evidence="3">
    <location>
        <begin position="50"/>
        <end position="77"/>
    </location>
</feature>
<sequence length="523" mass="57298">MTEPDTEDTRLQQVVDGIVRIAAGDLSTRIRTSPRRDAVDAVITGINLLAEELNSVYQEFEERVESRTRELQAAHRQMQRMAMSDALTGTANRTALMHEIDAELVASEEGLKRPAILMIDLDAFKDINDSFGHQTGDQVLVEVARRIRWAVRRGDTVARLGGDEFAVLLPETGLTTAMGVAARVQESLAECIRVEEIDVWPRASIGVHSALQGESSEDIMVRADTAMYAAKDAGRSQSKAFEPVMLYARQFRREMAAELREGVGRNELFLAYQPVVELATGRMTGVEALIRWRHPKRGLIMPDDFISIAEETGIILDVGRWVLRAALEQVARWEAQLALEPDFQVRVNLSAMELQRLDLVDHVRRALAETGIAPSRLVIEITESAFVSGGDVEMYSLKSLDALGVGIEIDDFGTGYSSISYLRRLPVHTVKVDRSLISEISADPGQLQFVDAVHGLIQAAGMEAVFEGIETLDQAADLLVLGCRSGQGYYFSRPLEAGQVAAILESGTTLPLVQASAAAPTAG</sequence>
<dbReference type="SUPFAM" id="SSF55073">
    <property type="entry name" value="Nucleotide cyclase"/>
    <property type="match status" value="1"/>
</dbReference>
<dbReference type="NCBIfam" id="TIGR00254">
    <property type="entry name" value="GGDEF"/>
    <property type="match status" value="1"/>
</dbReference>
<feature type="domain" description="GGDEF" evidence="6">
    <location>
        <begin position="112"/>
        <end position="243"/>
    </location>
</feature>
<dbReference type="Proteomes" id="UP000652763">
    <property type="component" value="Unassembled WGS sequence"/>
</dbReference>
<gene>
    <name evidence="7" type="ORF">H9638_04420</name>
</gene>
<dbReference type="PANTHER" id="PTHR44757">
    <property type="entry name" value="DIGUANYLATE CYCLASE DGCP"/>
    <property type="match status" value="1"/>
</dbReference>
<dbReference type="CDD" id="cd01949">
    <property type="entry name" value="GGDEF"/>
    <property type="match status" value="1"/>
</dbReference>
<keyword evidence="8" id="KW-1185">Reference proteome</keyword>
<dbReference type="InterPro" id="IPR035919">
    <property type="entry name" value="EAL_sf"/>
</dbReference>
<dbReference type="Pfam" id="PF00563">
    <property type="entry name" value="EAL"/>
    <property type="match status" value="1"/>
</dbReference>
<dbReference type="RefSeq" id="WP_191745997.1">
    <property type="nucleotide sequence ID" value="NZ_JACSQC010000002.1"/>
</dbReference>
<keyword evidence="2" id="KW-1133">Transmembrane helix</keyword>
<proteinExistence type="predicted"/>
<dbReference type="EMBL" id="JACSQC010000002">
    <property type="protein sequence ID" value="MBD8043052.1"/>
    <property type="molecule type" value="Genomic_DNA"/>
</dbReference>
<name>A0ABR8YFR2_9MICC</name>
<feature type="domain" description="EAL" evidence="4">
    <location>
        <begin position="252"/>
        <end position="508"/>
    </location>
</feature>
<evidence type="ECO:0000259" key="5">
    <source>
        <dbReference type="PROSITE" id="PS50885"/>
    </source>
</evidence>
<evidence type="ECO:0000256" key="1">
    <source>
        <dbReference type="ARBA" id="ARBA00022692"/>
    </source>
</evidence>
<organism evidence="7 8">
    <name type="scientific">Arthrobacter pullicola</name>
    <dbReference type="NCBI Taxonomy" id="2762224"/>
    <lineage>
        <taxon>Bacteria</taxon>
        <taxon>Bacillati</taxon>
        <taxon>Actinomycetota</taxon>
        <taxon>Actinomycetes</taxon>
        <taxon>Micrococcales</taxon>
        <taxon>Micrococcaceae</taxon>
        <taxon>Arthrobacter</taxon>
    </lineage>
</organism>
<dbReference type="InterPro" id="IPR052155">
    <property type="entry name" value="Biofilm_reg_signaling"/>
</dbReference>
<dbReference type="InterPro" id="IPR043128">
    <property type="entry name" value="Rev_trsase/Diguanyl_cyclase"/>
</dbReference>
<keyword evidence="2" id="KW-0472">Membrane</keyword>
<evidence type="ECO:0000259" key="6">
    <source>
        <dbReference type="PROSITE" id="PS50887"/>
    </source>
</evidence>
<dbReference type="InterPro" id="IPR001633">
    <property type="entry name" value="EAL_dom"/>
</dbReference>
<dbReference type="InterPro" id="IPR000160">
    <property type="entry name" value="GGDEF_dom"/>
</dbReference>
<dbReference type="InterPro" id="IPR029787">
    <property type="entry name" value="Nucleotide_cyclase"/>
</dbReference>
<dbReference type="Pfam" id="PF00990">
    <property type="entry name" value="GGDEF"/>
    <property type="match status" value="1"/>
</dbReference>
<dbReference type="InterPro" id="IPR003660">
    <property type="entry name" value="HAMP_dom"/>
</dbReference>
<dbReference type="SMART" id="SM00052">
    <property type="entry name" value="EAL"/>
    <property type="match status" value="1"/>
</dbReference>
<evidence type="ECO:0000256" key="3">
    <source>
        <dbReference type="SAM" id="Coils"/>
    </source>
</evidence>
<evidence type="ECO:0000313" key="7">
    <source>
        <dbReference type="EMBL" id="MBD8043052.1"/>
    </source>
</evidence>